<feature type="transmembrane region" description="Helical" evidence="6">
    <location>
        <begin position="280"/>
        <end position="302"/>
    </location>
</feature>
<gene>
    <name evidence="7" type="primary">norM</name>
    <name evidence="7" type="ORF">Maq22A_1p37175</name>
</gene>
<keyword evidence="7" id="KW-0614">Plasmid</keyword>
<evidence type="ECO:0000313" key="7">
    <source>
        <dbReference type="EMBL" id="BAQ49623.1"/>
    </source>
</evidence>
<evidence type="ECO:0000256" key="1">
    <source>
        <dbReference type="ARBA" id="ARBA00004141"/>
    </source>
</evidence>
<comment type="subcellular location">
    <subcellularLocation>
        <location evidence="1">Membrane</location>
        <topology evidence="1">Multi-pass membrane protein</topology>
    </subcellularLocation>
</comment>
<dbReference type="Proteomes" id="UP000061432">
    <property type="component" value="Plasmid pMaq22A_1p"/>
</dbReference>
<feature type="transmembrane region" description="Helical" evidence="6">
    <location>
        <begin position="197"/>
        <end position="218"/>
    </location>
</feature>
<evidence type="ECO:0000313" key="8">
    <source>
        <dbReference type="Proteomes" id="UP000061432"/>
    </source>
</evidence>
<evidence type="ECO:0000256" key="4">
    <source>
        <dbReference type="ARBA" id="ARBA00022989"/>
    </source>
</evidence>
<dbReference type="KEGG" id="maqu:Maq22A_1p37175"/>
<feature type="transmembrane region" description="Helical" evidence="6">
    <location>
        <begin position="51"/>
        <end position="69"/>
    </location>
</feature>
<evidence type="ECO:0000256" key="2">
    <source>
        <dbReference type="ARBA" id="ARBA00010199"/>
    </source>
</evidence>
<geneLocation type="plasmid" evidence="8">
    <name>pMaq22A_1p DNA</name>
</geneLocation>
<dbReference type="GO" id="GO:0015297">
    <property type="term" value="F:antiporter activity"/>
    <property type="evidence" value="ECO:0007669"/>
    <property type="project" value="InterPro"/>
</dbReference>
<evidence type="ECO:0000256" key="3">
    <source>
        <dbReference type="ARBA" id="ARBA00022692"/>
    </source>
</evidence>
<feature type="transmembrane region" description="Helical" evidence="6">
    <location>
        <begin position="139"/>
        <end position="157"/>
    </location>
</feature>
<evidence type="ECO:0000256" key="6">
    <source>
        <dbReference type="SAM" id="Phobius"/>
    </source>
</evidence>
<evidence type="ECO:0000256" key="5">
    <source>
        <dbReference type="ARBA" id="ARBA00023136"/>
    </source>
</evidence>
<feature type="transmembrane region" description="Helical" evidence="6">
    <location>
        <begin position="169"/>
        <end position="191"/>
    </location>
</feature>
<dbReference type="InterPro" id="IPR002528">
    <property type="entry name" value="MATE_fam"/>
</dbReference>
<feature type="transmembrane region" description="Helical" evidence="6">
    <location>
        <begin position="361"/>
        <end position="382"/>
    </location>
</feature>
<feature type="transmembrane region" description="Helical" evidence="6">
    <location>
        <begin position="323"/>
        <end position="349"/>
    </location>
</feature>
<feature type="transmembrane region" description="Helical" evidence="6">
    <location>
        <begin position="249"/>
        <end position="268"/>
    </location>
</feature>
<dbReference type="PATRIC" id="fig|270351.10.peg.6710"/>
<dbReference type="EMBL" id="AP014705">
    <property type="protein sequence ID" value="BAQ49623.1"/>
    <property type="molecule type" value="Genomic_DNA"/>
</dbReference>
<reference evidence="8" key="2">
    <citation type="submission" date="2015-01" db="EMBL/GenBank/DDBJ databases">
        <title>Complete genome sequence of Methylobacterium aquaticum strain 22A.</title>
        <authorList>
            <person name="Tani A."/>
            <person name="Ogura Y."/>
            <person name="Hayashi T."/>
        </authorList>
    </citation>
    <scope>NUCLEOTIDE SEQUENCE [LARGE SCALE GENOMIC DNA]</scope>
    <source>
        <strain evidence="8">MA-22A</strain>
        <plasmid evidence="8">Plasmid pMaq22A_1p DNA</plasmid>
    </source>
</reference>
<sequence length="457" mass="46333">MNPAAAGPGIAGPEVTHRRMLALAVPITLANVTTPLLGLVGTAAVGRLGDAALLGALALGAVAFDYLFWTFGALRMATAGLTAQATGAGNAAEIDRTLARALAAALAVGLVMVALQGPLAAAAVRLFGASPAVTGALSAYFAVRIWCAPFTLANYAILGSTLGRGRTDLGLGLQVAINAVNVVLTLLFVLWADYGVAGAALATVLAEIAGTVLGLAVLQRLGSRPWRVPVAEIVERAGLTRMLAVNGDVMVRTLALITALALFSALGARSGDATLAANAVLQNLFLVGSFFLDGFATAAEVLCGQALGARDEGRFRAAVRLSLGWCLGFALAVSGLFLAVGGSFIDAITTAPEVRAVARDYLVYAALTPVAAAAAFAFDGVYVGATWTRPMRNLMLAALAVDVAVLALTRGAGNTGLWLAMLAFLAARGLGQALLYPRLVAGAFPQAPAGRAAEAAR</sequence>
<protein>
    <submittedName>
        <fullName evidence="7">XRE family transcriptional regulator</fullName>
    </submittedName>
</protein>
<name>A0A0C6FMM6_9HYPH</name>
<dbReference type="GO" id="GO:0005886">
    <property type="term" value="C:plasma membrane"/>
    <property type="evidence" value="ECO:0007669"/>
    <property type="project" value="TreeGrafter"/>
</dbReference>
<proteinExistence type="inferred from homology"/>
<dbReference type="PANTHER" id="PTHR42893">
    <property type="entry name" value="PROTEIN DETOXIFICATION 44, CHLOROPLASTIC-RELATED"/>
    <property type="match status" value="1"/>
</dbReference>
<keyword evidence="3 6" id="KW-0812">Transmembrane</keyword>
<organism evidence="7 8">
    <name type="scientific">Methylobacterium aquaticum</name>
    <dbReference type="NCBI Taxonomy" id="270351"/>
    <lineage>
        <taxon>Bacteria</taxon>
        <taxon>Pseudomonadati</taxon>
        <taxon>Pseudomonadota</taxon>
        <taxon>Alphaproteobacteria</taxon>
        <taxon>Hyphomicrobiales</taxon>
        <taxon>Methylobacteriaceae</taxon>
        <taxon>Methylobacterium</taxon>
    </lineage>
</organism>
<comment type="similarity">
    <text evidence="2">Belongs to the multi antimicrobial extrusion (MATE) (TC 2.A.66.1) family.</text>
</comment>
<dbReference type="InterPro" id="IPR044644">
    <property type="entry name" value="DinF-like"/>
</dbReference>
<dbReference type="AlphaFoldDB" id="A0A0C6FMM6"/>
<reference evidence="7 8" key="1">
    <citation type="journal article" date="2015" name="Genome Announc.">
        <title>Complete Genome Sequence of Methylobacterium aquaticum Strain 22A, Isolated from Racomitrium japonicum Moss.</title>
        <authorList>
            <person name="Tani A."/>
            <person name="Ogura Y."/>
            <person name="Hayashi T."/>
            <person name="Kimbara K."/>
        </authorList>
    </citation>
    <scope>NUCLEOTIDE SEQUENCE [LARGE SCALE GENOMIC DNA]</scope>
    <source>
        <strain evidence="7 8">MA-22A</strain>
        <plasmid evidence="8">Plasmid pMaq22A_1p DNA</plasmid>
    </source>
</reference>
<dbReference type="NCBIfam" id="TIGR00797">
    <property type="entry name" value="matE"/>
    <property type="match status" value="1"/>
</dbReference>
<accession>A0A0C6FMM6</accession>
<dbReference type="Pfam" id="PF01554">
    <property type="entry name" value="MatE"/>
    <property type="match status" value="2"/>
</dbReference>
<dbReference type="OrthoDB" id="9789527at2"/>
<dbReference type="PANTHER" id="PTHR42893:SF46">
    <property type="entry name" value="PROTEIN DETOXIFICATION 44, CHLOROPLASTIC"/>
    <property type="match status" value="1"/>
</dbReference>
<feature type="transmembrane region" description="Helical" evidence="6">
    <location>
        <begin position="102"/>
        <end position="127"/>
    </location>
</feature>
<dbReference type="CDD" id="cd13136">
    <property type="entry name" value="MATE_DinF_like"/>
    <property type="match status" value="1"/>
</dbReference>
<dbReference type="RefSeq" id="WP_060850646.1">
    <property type="nucleotide sequence ID" value="NZ_AP014705.1"/>
</dbReference>
<keyword evidence="4 6" id="KW-1133">Transmembrane helix</keyword>
<keyword evidence="5 6" id="KW-0472">Membrane</keyword>
<feature type="transmembrane region" description="Helical" evidence="6">
    <location>
        <begin position="21"/>
        <end position="45"/>
    </location>
</feature>
<dbReference type="GO" id="GO:0042910">
    <property type="term" value="F:xenobiotic transmembrane transporter activity"/>
    <property type="evidence" value="ECO:0007669"/>
    <property type="project" value="InterPro"/>
</dbReference>